<evidence type="ECO:0000313" key="2">
    <source>
        <dbReference type="EMBL" id="KAJ6220481.1"/>
    </source>
</evidence>
<evidence type="ECO:0000313" key="3">
    <source>
        <dbReference type="Proteomes" id="UP001142055"/>
    </source>
</evidence>
<evidence type="ECO:0008006" key="4">
    <source>
        <dbReference type="Google" id="ProtNLM"/>
    </source>
</evidence>
<feature type="non-terminal residue" evidence="2">
    <location>
        <position position="68"/>
    </location>
</feature>
<reference evidence="2" key="1">
    <citation type="submission" date="2022-12" db="EMBL/GenBank/DDBJ databases">
        <title>Genome assemblies of Blomia tropicalis.</title>
        <authorList>
            <person name="Cui Y."/>
        </authorList>
    </citation>
    <scope>NUCLEOTIDE SEQUENCE</scope>
    <source>
        <tissue evidence="2">Adult mites</tissue>
    </source>
</reference>
<accession>A0A9Q0RP72</accession>
<dbReference type="EMBL" id="JAPWDV010000002">
    <property type="protein sequence ID" value="KAJ6220481.1"/>
    <property type="molecule type" value="Genomic_DNA"/>
</dbReference>
<sequence length="68" mass="8134">MRWWLWWCCHLVLPNLAMGARNETKCLHHSNQFVVDDRVCRVEIKVMIEQTRLKVLTVNLKNERNGTV</sequence>
<organism evidence="2 3">
    <name type="scientific">Blomia tropicalis</name>
    <name type="common">Mite</name>
    <dbReference type="NCBI Taxonomy" id="40697"/>
    <lineage>
        <taxon>Eukaryota</taxon>
        <taxon>Metazoa</taxon>
        <taxon>Ecdysozoa</taxon>
        <taxon>Arthropoda</taxon>
        <taxon>Chelicerata</taxon>
        <taxon>Arachnida</taxon>
        <taxon>Acari</taxon>
        <taxon>Acariformes</taxon>
        <taxon>Sarcoptiformes</taxon>
        <taxon>Astigmata</taxon>
        <taxon>Glycyphagoidea</taxon>
        <taxon>Echimyopodidae</taxon>
        <taxon>Blomia</taxon>
    </lineage>
</organism>
<dbReference type="Proteomes" id="UP001142055">
    <property type="component" value="Chromosome 2"/>
</dbReference>
<keyword evidence="3" id="KW-1185">Reference proteome</keyword>
<gene>
    <name evidence="2" type="ORF">RDWZM_006293</name>
</gene>
<protein>
    <recommendedName>
        <fullName evidence="4">Secreted protein</fullName>
    </recommendedName>
</protein>
<keyword evidence="1" id="KW-0732">Signal</keyword>
<name>A0A9Q0RP72_BLOTA</name>
<proteinExistence type="predicted"/>
<dbReference type="AlphaFoldDB" id="A0A9Q0RP72"/>
<evidence type="ECO:0000256" key="1">
    <source>
        <dbReference type="SAM" id="SignalP"/>
    </source>
</evidence>
<comment type="caution">
    <text evidence="2">The sequence shown here is derived from an EMBL/GenBank/DDBJ whole genome shotgun (WGS) entry which is preliminary data.</text>
</comment>
<feature type="signal peptide" evidence="1">
    <location>
        <begin position="1"/>
        <end position="19"/>
    </location>
</feature>
<feature type="chain" id="PRO_5040410811" description="Secreted protein" evidence="1">
    <location>
        <begin position="20"/>
        <end position="68"/>
    </location>
</feature>